<dbReference type="AlphaFoldDB" id="A0A8J4SRB1"/>
<protein>
    <submittedName>
        <fullName evidence="1">Uncharacterized protein</fullName>
    </submittedName>
</protein>
<name>A0A8J4SRB1_9TREM</name>
<dbReference type="EMBL" id="LUCH01020756">
    <property type="protein sequence ID" value="KAF5394130.1"/>
    <property type="molecule type" value="Genomic_DNA"/>
</dbReference>
<proteinExistence type="predicted"/>
<evidence type="ECO:0000313" key="1">
    <source>
        <dbReference type="EMBL" id="KAF5394130.1"/>
    </source>
</evidence>
<sequence length="52" mass="6024">MFHSIIENLRRVRSCGIHAEQYTETSDQQTIGSYRSPPQRFSSVMNCVNGKY</sequence>
<organism evidence="1 2">
    <name type="scientific">Paragonimus heterotremus</name>
    <dbReference type="NCBI Taxonomy" id="100268"/>
    <lineage>
        <taxon>Eukaryota</taxon>
        <taxon>Metazoa</taxon>
        <taxon>Spiralia</taxon>
        <taxon>Lophotrochozoa</taxon>
        <taxon>Platyhelminthes</taxon>
        <taxon>Trematoda</taxon>
        <taxon>Digenea</taxon>
        <taxon>Plagiorchiida</taxon>
        <taxon>Troglotremata</taxon>
        <taxon>Troglotrematidae</taxon>
        <taxon>Paragonimus</taxon>
    </lineage>
</organism>
<reference evidence="1" key="1">
    <citation type="submission" date="2019-05" db="EMBL/GenBank/DDBJ databases">
        <title>Annotation for the trematode Paragonimus heterotremus.</title>
        <authorList>
            <person name="Choi Y.-J."/>
        </authorList>
    </citation>
    <scope>NUCLEOTIDE SEQUENCE</scope>
    <source>
        <strain evidence="1">LC</strain>
    </source>
</reference>
<dbReference type="Proteomes" id="UP000748531">
    <property type="component" value="Unassembled WGS sequence"/>
</dbReference>
<evidence type="ECO:0000313" key="2">
    <source>
        <dbReference type="Proteomes" id="UP000748531"/>
    </source>
</evidence>
<keyword evidence="2" id="KW-1185">Reference proteome</keyword>
<accession>A0A8J4SRB1</accession>
<gene>
    <name evidence="1" type="ORF">PHET_12200</name>
</gene>
<comment type="caution">
    <text evidence="1">The sequence shown here is derived from an EMBL/GenBank/DDBJ whole genome shotgun (WGS) entry which is preliminary data.</text>
</comment>